<dbReference type="RefSeq" id="XP_030370794.1">
    <property type="nucleotide sequence ID" value="XM_030514934.1"/>
</dbReference>
<keyword evidence="2" id="KW-1185">Reference proteome</keyword>
<dbReference type="AlphaFoldDB" id="A0A6J2T468"/>
<name>A0A6J2T468_DROLE</name>
<feature type="region of interest" description="Disordered" evidence="1">
    <location>
        <begin position="221"/>
        <end position="253"/>
    </location>
</feature>
<evidence type="ECO:0000313" key="2">
    <source>
        <dbReference type="Proteomes" id="UP000504634"/>
    </source>
</evidence>
<organism evidence="2 3">
    <name type="scientific">Drosophila lebanonensis</name>
    <name type="common">Fruit fly</name>
    <name type="synonym">Scaptodrosophila lebanonensis</name>
    <dbReference type="NCBI Taxonomy" id="7225"/>
    <lineage>
        <taxon>Eukaryota</taxon>
        <taxon>Metazoa</taxon>
        <taxon>Ecdysozoa</taxon>
        <taxon>Arthropoda</taxon>
        <taxon>Hexapoda</taxon>
        <taxon>Insecta</taxon>
        <taxon>Pterygota</taxon>
        <taxon>Neoptera</taxon>
        <taxon>Endopterygota</taxon>
        <taxon>Diptera</taxon>
        <taxon>Brachycera</taxon>
        <taxon>Muscomorpha</taxon>
        <taxon>Ephydroidea</taxon>
        <taxon>Drosophilidae</taxon>
        <taxon>Scaptodrosophila</taxon>
    </lineage>
</organism>
<protein>
    <submittedName>
        <fullName evidence="3">Uncharacterized protein LOC115621317 isoform X1</fullName>
    </submittedName>
</protein>
<dbReference type="OrthoDB" id="7865810at2759"/>
<reference evidence="3" key="1">
    <citation type="submission" date="2025-08" db="UniProtKB">
        <authorList>
            <consortium name="RefSeq"/>
        </authorList>
    </citation>
    <scope>IDENTIFICATION</scope>
    <source>
        <strain evidence="3">11010-0011.00</strain>
        <tissue evidence="3">Whole body</tissue>
    </source>
</reference>
<proteinExistence type="predicted"/>
<feature type="compositionally biased region" description="Polar residues" evidence="1">
    <location>
        <begin position="222"/>
        <end position="253"/>
    </location>
</feature>
<dbReference type="Proteomes" id="UP000504634">
    <property type="component" value="Unplaced"/>
</dbReference>
<sequence>MKSIDIKEMLLLSSTVKRTMWFQKCIKMGKVSYAVRFELRGTELSVQHMKRINAPQKLANRLNRRRQRMCRLRKHCQILSEPKDSCCQTDTKLLADKETETIIMATSHNGTQTICMRTSDNETQTGMMEMQYKETQTEAIETRETQVQETSTVEVSVTSMDGCSQTPLIHYVHAKLDTQDLIFMNSQEQQTLIRHFTNSATQSEAPRLDTHAIQVQCEAKTRMTQTEHSSSSVGTQLEKNSQHSYAQTTQQESEPAGLQEVLYTIMASLNGQIELLHNGLESINQLVDLNMFWVLTNKRRKEAKLQFETEQGSKGDESMIQLQAQENHKQTKIVPLPKPELIGDLMQPDENNLQQQLVTKIMQYAKLKLNGHPAKRQKRKHRSRKSWNCTLKCKGCGLHMHRTKTATVKTDASFYIFRCQYTQTDMEMKATNFDIGTQTDKERGFWTLKRNSTN</sequence>
<accession>A0A6J2T468</accession>
<dbReference type="GeneID" id="115621317"/>
<evidence type="ECO:0000313" key="3">
    <source>
        <dbReference type="RefSeq" id="XP_030370794.1"/>
    </source>
</evidence>
<evidence type="ECO:0000256" key="1">
    <source>
        <dbReference type="SAM" id="MobiDB-lite"/>
    </source>
</evidence>
<gene>
    <name evidence="3" type="primary">LOC115621317</name>
</gene>